<evidence type="ECO:0000313" key="1">
    <source>
        <dbReference type="EMBL" id="GGD17799.1"/>
    </source>
</evidence>
<dbReference type="EMBL" id="BMGH01000001">
    <property type="protein sequence ID" value="GGD17799.1"/>
    <property type="molecule type" value="Genomic_DNA"/>
</dbReference>
<dbReference type="Gene3D" id="3.40.1440.10">
    <property type="entry name" value="GIY-YIG endonuclease"/>
    <property type="match status" value="1"/>
</dbReference>
<reference evidence="1" key="1">
    <citation type="journal article" date="2014" name="Int. J. Syst. Evol. Microbiol.">
        <title>Complete genome sequence of Corynebacterium casei LMG S-19264T (=DSM 44701T), isolated from a smear-ripened cheese.</title>
        <authorList>
            <consortium name="US DOE Joint Genome Institute (JGI-PGF)"/>
            <person name="Walter F."/>
            <person name="Albersmeier A."/>
            <person name="Kalinowski J."/>
            <person name="Ruckert C."/>
        </authorList>
    </citation>
    <scope>NUCLEOTIDE SEQUENCE</scope>
    <source>
        <strain evidence="1">CGMCC 1.12921</strain>
    </source>
</reference>
<proteinExistence type="predicted"/>
<dbReference type="Proteomes" id="UP000613582">
    <property type="component" value="Unassembled WGS sequence"/>
</dbReference>
<organism evidence="1 2">
    <name type="scientific">Aquisalinus flavus</name>
    <dbReference type="NCBI Taxonomy" id="1526572"/>
    <lineage>
        <taxon>Bacteria</taxon>
        <taxon>Pseudomonadati</taxon>
        <taxon>Pseudomonadota</taxon>
        <taxon>Alphaproteobacteria</taxon>
        <taxon>Parvularculales</taxon>
        <taxon>Parvularculaceae</taxon>
        <taxon>Aquisalinus</taxon>
    </lineage>
</organism>
<evidence type="ECO:0000313" key="2">
    <source>
        <dbReference type="Proteomes" id="UP000613582"/>
    </source>
</evidence>
<dbReference type="AlphaFoldDB" id="A0A8J2V6G1"/>
<comment type="caution">
    <text evidence="1">The sequence shown here is derived from an EMBL/GenBank/DDBJ whole genome shotgun (WGS) entry which is preliminary data.</text>
</comment>
<evidence type="ECO:0008006" key="3">
    <source>
        <dbReference type="Google" id="ProtNLM"/>
    </source>
</evidence>
<protein>
    <recommendedName>
        <fullName evidence="3">GIY-YIG domain-containing protein</fullName>
    </recommendedName>
</protein>
<accession>A0A8J2V6G1</accession>
<dbReference type="SUPFAM" id="SSF82771">
    <property type="entry name" value="GIY-YIG endonuclease"/>
    <property type="match status" value="1"/>
</dbReference>
<dbReference type="CDD" id="cd10446">
    <property type="entry name" value="GIY-YIG_unchar_1"/>
    <property type="match status" value="1"/>
</dbReference>
<gene>
    <name evidence="1" type="ORF">GCM10011342_28300</name>
</gene>
<sequence>MINYDYRDRQTYPYAEKHRDLLIVSEILKEPASIESFDGYRDVNLALADLQIIIARELPDWRAALSSVKGIYLITDPENGKSYVGKADGISGFWGRFCQYANSIHGMNRGLISRIEDIGAEPALNWRITILEVVDLYADNDTVNMRESFWKNVLMTRAPFGYNLN</sequence>
<reference evidence="1" key="2">
    <citation type="submission" date="2020-09" db="EMBL/GenBank/DDBJ databases">
        <authorList>
            <person name="Sun Q."/>
            <person name="Zhou Y."/>
        </authorList>
    </citation>
    <scope>NUCLEOTIDE SEQUENCE</scope>
    <source>
        <strain evidence="1">CGMCC 1.12921</strain>
    </source>
</reference>
<keyword evidence="2" id="KW-1185">Reference proteome</keyword>
<name>A0A8J2V6G1_9PROT</name>
<dbReference type="InterPro" id="IPR035901">
    <property type="entry name" value="GIY-YIG_endonuc_sf"/>
</dbReference>